<reference evidence="3" key="1">
    <citation type="submission" date="2017-09" db="EMBL/GenBank/DDBJ databases">
        <authorList>
            <person name="Varghese N."/>
            <person name="Submissions S."/>
        </authorList>
    </citation>
    <scope>NUCLEOTIDE SEQUENCE [LARGE SCALE GENOMIC DNA]</scope>
    <source>
        <strain evidence="3">CGMCC 1.12461</strain>
    </source>
</reference>
<organism evidence="2 3">
    <name type="scientific">Arsukibacterium tuosuense</name>
    <dbReference type="NCBI Taxonomy" id="1323745"/>
    <lineage>
        <taxon>Bacteria</taxon>
        <taxon>Pseudomonadati</taxon>
        <taxon>Pseudomonadota</taxon>
        <taxon>Gammaproteobacteria</taxon>
        <taxon>Chromatiales</taxon>
        <taxon>Chromatiaceae</taxon>
        <taxon>Arsukibacterium</taxon>
    </lineage>
</organism>
<feature type="signal peptide" evidence="1">
    <location>
        <begin position="1"/>
        <end position="23"/>
    </location>
</feature>
<dbReference type="AlphaFoldDB" id="A0A285IMH7"/>
<keyword evidence="1" id="KW-0732">Signal</keyword>
<proteinExistence type="predicted"/>
<dbReference type="Pfam" id="PF16267">
    <property type="entry name" value="DUF4920"/>
    <property type="match status" value="1"/>
</dbReference>
<evidence type="ECO:0000313" key="2">
    <source>
        <dbReference type="EMBL" id="SNY49189.1"/>
    </source>
</evidence>
<protein>
    <recommendedName>
        <fullName evidence="4">DUF4920 domain-containing protein</fullName>
    </recommendedName>
</protein>
<gene>
    <name evidence="2" type="ORF">SAMN06297280_1283</name>
</gene>
<dbReference type="Proteomes" id="UP000219353">
    <property type="component" value="Unassembled WGS sequence"/>
</dbReference>
<evidence type="ECO:0000313" key="3">
    <source>
        <dbReference type="Proteomes" id="UP000219353"/>
    </source>
</evidence>
<sequence>MYKPVLALAFATTLSASLFSAQAATVFGEVVDKTAAMPVEQLLTAPQTHLQQVVTISGTVDSVCSKQGCWMKFTADSEIGPFRIKVRDGDMVFPLSAKGKTAYATGVVTLWPQGEDKADGYQLVPSAVEIAD</sequence>
<dbReference type="RefSeq" id="WP_097110571.1">
    <property type="nucleotide sequence ID" value="NZ_OBEB01000002.1"/>
</dbReference>
<accession>A0A285IMH7</accession>
<name>A0A285IMH7_9GAMM</name>
<keyword evidence="3" id="KW-1185">Reference proteome</keyword>
<dbReference type="InterPro" id="IPR032577">
    <property type="entry name" value="DUF4920"/>
</dbReference>
<evidence type="ECO:0008006" key="4">
    <source>
        <dbReference type="Google" id="ProtNLM"/>
    </source>
</evidence>
<feature type="chain" id="PRO_5012990178" description="DUF4920 domain-containing protein" evidence="1">
    <location>
        <begin position="24"/>
        <end position="132"/>
    </location>
</feature>
<dbReference type="OrthoDB" id="129527at2"/>
<dbReference type="EMBL" id="OBEB01000002">
    <property type="protein sequence ID" value="SNY49189.1"/>
    <property type="molecule type" value="Genomic_DNA"/>
</dbReference>
<evidence type="ECO:0000256" key="1">
    <source>
        <dbReference type="SAM" id="SignalP"/>
    </source>
</evidence>